<dbReference type="GO" id="GO:0005524">
    <property type="term" value="F:ATP binding"/>
    <property type="evidence" value="ECO:0007669"/>
    <property type="project" value="InterPro"/>
</dbReference>
<protein>
    <submittedName>
        <fullName evidence="2">Restriction endonuclease subunit R</fullName>
    </submittedName>
</protein>
<dbReference type="InterPro" id="IPR014001">
    <property type="entry name" value="Helicase_ATP-bd"/>
</dbReference>
<dbReference type="InterPro" id="IPR006935">
    <property type="entry name" value="Helicase/UvrB_N"/>
</dbReference>
<keyword evidence="2" id="KW-0378">Hydrolase</keyword>
<dbReference type="GO" id="GO:0004519">
    <property type="term" value="F:endonuclease activity"/>
    <property type="evidence" value="ECO:0007669"/>
    <property type="project" value="UniProtKB-KW"/>
</dbReference>
<dbReference type="GO" id="GO:0016787">
    <property type="term" value="F:hydrolase activity"/>
    <property type="evidence" value="ECO:0007669"/>
    <property type="project" value="InterPro"/>
</dbReference>
<dbReference type="Gene3D" id="3.40.50.300">
    <property type="entry name" value="P-loop containing nucleotide triphosphate hydrolases"/>
    <property type="match status" value="1"/>
</dbReference>
<dbReference type="InterPro" id="IPR027417">
    <property type="entry name" value="P-loop_NTPase"/>
</dbReference>
<comment type="caution">
    <text evidence="2">The sequence shown here is derived from an EMBL/GenBank/DDBJ whole genome shotgun (WGS) entry which is preliminary data.</text>
</comment>
<dbReference type="Pfam" id="PF04851">
    <property type="entry name" value="ResIII"/>
    <property type="match status" value="1"/>
</dbReference>
<reference evidence="2 3" key="1">
    <citation type="submission" date="2018-08" db="EMBL/GenBank/DDBJ databases">
        <title>A genome reference for cultivated species of the human gut microbiota.</title>
        <authorList>
            <person name="Zou Y."/>
            <person name="Xue W."/>
            <person name="Luo G."/>
        </authorList>
    </citation>
    <scope>NUCLEOTIDE SEQUENCE [LARGE SCALE GENOMIC DNA]</scope>
    <source>
        <strain evidence="2 3">AF43-2</strain>
    </source>
</reference>
<proteinExistence type="predicted"/>
<gene>
    <name evidence="2" type="ORF">DW064_06705</name>
</gene>
<dbReference type="PROSITE" id="PS51192">
    <property type="entry name" value="HELICASE_ATP_BIND_1"/>
    <property type="match status" value="1"/>
</dbReference>
<keyword evidence="2" id="KW-0540">Nuclease</keyword>
<dbReference type="SUPFAM" id="SSF52540">
    <property type="entry name" value="P-loop containing nucleoside triphosphate hydrolases"/>
    <property type="match status" value="1"/>
</dbReference>
<dbReference type="EMBL" id="QRNN01000019">
    <property type="protein sequence ID" value="RHK48745.1"/>
    <property type="molecule type" value="Genomic_DNA"/>
</dbReference>
<dbReference type="AlphaFoldDB" id="A0AA92V5R1"/>
<accession>A0AA92V5R1</accession>
<dbReference type="GO" id="GO:0003677">
    <property type="term" value="F:DNA binding"/>
    <property type="evidence" value="ECO:0007669"/>
    <property type="project" value="InterPro"/>
</dbReference>
<sequence length="1078" mass="125175">MARTKKNQVQELRFDEKLVLFKFMQRELGITDMKQLARQMNLPEEEGINESTGNTLFIEYFFKQPGCRIPETKLRVYDENIRRYTQKIGENRGGLTWKYFQYLSLLFTEIYLDRWFSDKEAFQQELTDFLHDEDDRTLGQIGFQDFDLAKMNKLAYMSATGSGKTLILHVNILQFSYYLKRAKRINASIDINNVILLTPNEGMSRQHLEELKISGIPAKIFVKEGPLKFDGNEVLIIDINKLDDVGKDKTVSVDSFETNNLLLVDEGHRGLVGGEKWVGYRQKMAEDGFTFEYSATFKQALAGKKTKKKDRDIVEDYQKAILFDYSYKYFYKDGYGKDYRIYNLKDANISEDSRLLYLTGCLLSFYQQKKCFLEYGRELAPFRIENPLLVFVGNSVNKANKDESLTDVEDVIMFIDQFVRYKRQTVQRINLVVQQNTGLIDAKGIDIFSHDFNPLYDLNGGNTPDGQVLYEDILHLLFNTTSHADEPRLHLDHLSKAGEIGMRIGEDGDYFGVISIGDTTKLIKSCETKGVVTKNESFNNDSLFESINRKDSKINVLIGSRKFTEGWNSWRVSTMGLINFAKGEGSQAIQMFGRGVRLKGYNGMLKRSRAINIPGVQAPKYLGKLETLTIFGVKANYMEEFKAFLELEDVPSNDQITEITLPTVSRYQEAKAKKLRVIRVKSGKIFKRDAERKLLDKPSENFKSYLMKNPVELDCRSKVQAIESSGSIDMRIEVNSKPVDMPEENIPLLDYYRIFDEIEMYKNEKLYFNITIDRDRLSSILGDREWYRYIVPADHLKIDSIKRREEVTDFAIMALKIYMDKFFKFEKEAWEDKYLEYGELEATDNNFVDEYRINLTEEVGGDCGEELNRFISDAATILATERGISEYEKSTLAKQFVLFDFRHHLYAPLVCVKKNNLKIQVSPVQLNEDEKTFVDLLDCYMKNHDAEWKDKSLFLLRNKSKVGMGFFEAGNFYPDYILWIDTDDKQYINFIDPKGLMHIMPKNPKIKFYKKIKDLEVRLAPSAGDKQIVLNSFIMSSTRGANLREWWGMKKPSEHEAMNVYTLDDAKCIEKMIQKIFQ</sequence>
<name>A0AA92V5R1_9BACT</name>
<organism evidence="2 3">
    <name type="scientific">Segatella copri</name>
    <dbReference type="NCBI Taxonomy" id="165179"/>
    <lineage>
        <taxon>Bacteria</taxon>
        <taxon>Pseudomonadati</taxon>
        <taxon>Bacteroidota</taxon>
        <taxon>Bacteroidia</taxon>
        <taxon>Bacteroidales</taxon>
        <taxon>Prevotellaceae</taxon>
        <taxon>Segatella</taxon>
    </lineage>
</organism>
<evidence type="ECO:0000313" key="2">
    <source>
        <dbReference type="EMBL" id="RHK48745.1"/>
    </source>
</evidence>
<evidence type="ECO:0000313" key="3">
    <source>
        <dbReference type="Proteomes" id="UP000284562"/>
    </source>
</evidence>
<keyword evidence="2" id="KW-0255">Endonuclease</keyword>
<feature type="domain" description="Helicase ATP-binding" evidence="1">
    <location>
        <begin position="145"/>
        <end position="315"/>
    </location>
</feature>
<dbReference type="Proteomes" id="UP000284562">
    <property type="component" value="Unassembled WGS sequence"/>
</dbReference>
<evidence type="ECO:0000259" key="1">
    <source>
        <dbReference type="PROSITE" id="PS51192"/>
    </source>
</evidence>